<dbReference type="EMBL" id="KV751091">
    <property type="protein sequence ID" value="OCL01701.1"/>
    <property type="molecule type" value="Genomic_DNA"/>
</dbReference>
<dbReference type="AlphaFoldDB" id="A0A8E2EN61"/>
<reference evidence="2 3" key="1">
    <citation type="journal article" date="2016" name="Nat. Commun.">
        <title>Ectomycorrhizal ecology is imprinted in the genome of the dominant symbiotic fungus Cenococcum geophilum.</title>
        <authorList>
            <consortium name="DOE Joint Genome Institute"/>
            <person name="Peter M."/>
            <person name="Kohler A."/>
            <person name="Ohm R.A."/>
            <person name="Kuo A."/>
            <person name="Krutzmann J."/>
            <person name="Morin E."/>
            <person name="Arend M."/>
            <person name="Barry K.W."/>
            <person name="Binder M."/>
            <person name="Choi C."/>
            <person name="Clum A."/>
            <person name="Copeland A."/>
            <person name="Grisel N."/>
            <person name="Haridas S."/>
            <person name="Kipfer T."/>
            <person name="LaButti K."/>
            <person name="Lindquist E."/>
            <person name="Lipzen A."/>
            <person name="Maire R."/>
            <person name="Meier B."/>
            <person name="Mihaltcheva S."/>
            <person name="Molinier V."/>
            <person name="Murat C."/>
            <person name="Poggeler S."/>
            <person name="Quandt C.A."/>
            <person name="Sperisen C."/>
            <person name="Tritt A."/>
            <person name="Tisserant E."/>
            <person name="Crous P.W."/>
            <person name="Henrissat B."/>
            <person name="Nehls U."/>
            <person name="Egli S."/>
            <person name="Spatafora J.W."/>
            <person name="Grigoriev I.V."/>
            <person name="Martin F.M."/>
        </authorList>
    </citation>
    <scope>NUCLEOTIDE SEQUENCE [LARGE SCALE GENOMIC DNA]</scope>
    <source>
        <strain evidence="2 3">CBS 207.34</strain>
    </source>
</reference>
<protein>
    <submittedName>
        <fullName evidence="2">Uncharacterized protein</fullName>
    </submittedName>
</protein>
<evidence type="ECO:0000313" key="2">
    <source>
        <dbReference type="EMBL" id="OCL01701.1"/>
    </source>
</evidence>
<sequence length="204" mass="22948">MSELNAWPRLPHFSHLRHRRRQRHAISSLPASDLTSLSTALHDINPPLHILSRVCNTTHDPDATQLAEEAHATFGRLDVRTASTDITPAHVPSFTGIPTPRNHRRPNSVPSDADFARAPDTNLLGSWARRAGTVCRCWRPRRTVRRAAGWSPASRRVVISWREDFASVRATLRGDIGLCGAFCVWLTKEKREWLSGRNADKQDS</sequence>
<evidence type="ECO:0000256" key="1">
    <source>
        <dbReference type="SAM" id="MobiDB-lite"/>
    </source>
</evidence>
<gene>
    <name evidence="2" type="ORF">AOQ84DRAFT_443845</name>
</gene>
<dbReference type="Proteomes" id="UP000250140">
    <property type="component" value="Unassembled WGS sequence"/>
</dbReference>
<dbReference type="OrthoDB" id="1933717at2759"/>
<name>A0A8E2EN61_9PEZI</name>
<evidence type="ECO:0000313" key="3">
    <source>
        <dbReference type="Proteomes" id="UP000250140"/>
    </source>
</evidence>
<organism evidence="2 3">
    <name type="scientific">Glonium stellatum</name>
    <dbReference type="NCBI Taxonomy" id="574774"/>
    <lineage>
        <taxon>Eukaryota</taxon>
        <taxon>Fungi</taxon>
        <taxon>Dikarya</taxon>
        <taxon>Ascomycota</taxon>
        <taxon>Pezizomycotina</taxon>
        <taxon>Dothideomycetes</taxon>
        <taxon>Pleosporomycetidae</taxon>
        <taxon>Gloniales</taxon>
        <taxon>Gloniaceae</taxon>
        <taxon>Glonium</taxon>
    </lineage>
</organism>
<feature type="region of interest" description="Disordered" evidence="1">
    <location>
        <begin position="88"/>
        <end position="115"/>
    </location>
</feature>
<accession>A0A8E2EN61</accession>
<keyword evidence="3" id="KW-1185">Reference proteome</keyword>
<proteinExistence type="predicted"/>